<dbReference type="AlphaFoldDB" id="A0A650CKD2"/>
<evidence type="ECO:0000256" key="1">
    <source>
        <dbReference type="SAM" id="Phobius"/>
    </source>
</evidence>
<proteinExistence type="predicted"/>
<dbReference type="InterPro" id="IPR007981">
    <property type="entry name" value="Peptidase_A5"/>
</dbReference>
<dbReference type="OrthoDB" id="36243at2157"/>
<evidence type="ECO:0000313" key="2">
    <source>
        <dbReference type="EMBL" id="MBB5254317.1"/>
    </source>
</evidence>
<dbReference type="Proteomes" id="UP000427373">
    <property type="component" value="Chromosome"/>
</dbReference>
<dbReference type="EMBL" id="JACHFY010000013">
    <property type="protein sequence ID" value="MBB5254317.1"/>
    <property type="molecule type" value="Genomic_DNA"/>
</dbReference>
<accession>A0A650CKD2</accession>
<dbReference type="Proteomes" id="UP000582213">
    <property type="component" value="Unassembled WGS sequence"/>
</dbReference>
<keyword evidence="1" id="KW-0812">Transmembrane</keyword>
<evidence type="ECO:0000313" key="4">
    <source>
        <dbReference type="Proteomes" id="UP000427373"/>
    </source>
</evidence>
<dbReference type="RefSeq" id="WP_156015696.1">
    <property type="nucleotide sequence ID" value="NZ_CP045484.1"/>
</dbReference>
<evidence type="ECO:0000313" key="5">
    <source>
        <dbReference type="Proteomes" id="UP000582213"/>
    </source>
</evidence>
<protein>
    <recommendedName>
        <fullName evidence="6">Thermopsin</fullName>
    </recommendedName>
</protein>
<organism evidence="3 4">
    <name type="scientific">Sulfurisphaera ohwakuensis</name>
    <dbReference type="NCBI Taxonomy" id="69656"/>
    <lineage>
        <taxon>Archaea</taxon>
        <taxon>Thermoproteota</taxon>
        <taxon>Thermoprotei</taxon>
        <taxon>Sulfolobales</taxon>
        <taxon>Sulfolobaceae</taxon>
        <taxon>Sulfurisphaera</taxon>
    </lineage>
</organism>
<name>A0A650CKD2_SULOH</name>
<gene>
    <name evidence="3" type="ORF">D1869_14185</name>
    <name evidence="2" type="ORF">HNQ62_002091</name>
</gene>
<reference evidence="3 4" key="1">
    <citation type="submission" date="2019-10" db="EMBL/GenBank/DDBJ databases">
        <title>Genome Sequences from Six Type Strain Members of the Archaeal Family Sulfolobaceae: Acidianus ambivalens, Acidianus infernus, Metallosphaera prunae, Stygiolobus azoricus, Sulfolobus metallicus, and Sulfurisphaera ohwakuensis.</title>
        <authorList>
            <person name="Counts J.A."/>
            <person name="Kelly R.M."/>
        </authorList>
    </citation>
    <scope>NUCLEOTIDE SEQUENCE [LARGE SCALE GENOMIC DNA]</scope>
    <source>
        <strain evidence="3 4">TA-1</strain>
    </source>
</reference>
<keyword evidence="1" id="KW-0472">Membrane</keyword>
<reference evidence="2 5" key="2">
    <citation type="submission" date="2020-08" db="EMBL/GenBank/DDBJ databases">
        <title>Genomic Encyclopedia of Type Strains, Phase IV (KMG-IV): sequencing the most valuable type-strain genomes for metagenomic binning, comparative biology and taxonomic classification.</title>
        <authorList>
            <person name="Goeker M."/>
        </authorList>
    </citation>
    <scope>NUCLEOTIDE SEQUENCE [LARGE SCALE GENOMIC DNA]</scope>
    <source>
        <strain evidence="2 5">DSM 12421</strain>
    </source>
</reference>
<evidence type="ECO:0008006" key="6">
    <source>
        <dbReference type="Google" id="ProtNLM"/>
    </source>
</evidence>
<dbReference type="GeneID" id="42802415"/>
<evidence type="ECO:0000313" key="3">
    <source>
        <dbReference type="EMBL" id="QGR18208.1"/>
    </source>
</evidence>
<keyword evidence="4" id="KW-1185">Reference proteome</keyword>
<feature type="transmembrane region" description="Helical" evidence="1">
    <location>
        <begin position="1038"/>
        <end position="1059"/>
    </location>
</feature>
<sequence length="1062" mass="117838">MEKLLVIFLLISLLTYTTPLYTTHQIGTASIPVVGKYYRNVTNNYGYVNINAFYSSEPAPMGIADYGIGPNGPYVLTTTQFLGYINIIDLSAQTFNGTELVSNCVSFQLNAVLTYNYNGITYSLWVQNIVRFDTANNEVAFLDNIWNYTQIYANASGLSGNGQIGIVYYGSHAVEYYYDWANNYPGSFVTVTLPTTILVLVNVSVNSLGQPVINFWYNDGYGWVKYDTVVVTNVEGASNIEFMINGNEYTGWGTFYDAELVLGGAYGGLNAYVYSANIYMTLEYWNGHNFQTVENAYNFGSDTAETVQNVVATYTDIPFNGTLVSHITTGPGSLGVLWEQNNILNLTVDTGISSGYILVYNMTYTYSPSYTQFKIPFNGGEAILSLEPTNYAILVYNSNGQLIGEANVLKTIGSYTTDVTQFNIMVSNTSIRLHPNSSALIDITINAYGDVKINILTPAGVTYNIENPIYVNGQGTDILTIYANQIPPGTYPIIINASLFPGFYKIVNITLTIIPRYYFVTFEYDVIGQPLPQSPQITLEFPNQTITTIYLTSMTSLKLPAGTIYTIQQIIYGNNGIRWATDNQTEGVINSTLTIFFVYYEQLMVNFEYKVQGGVGYSPPQVTYYYFGLPQTITAPNTVWVDYDSTYVYSQTLPGSNSQERWIAYSYSGTVTIPSTITIYYYNQYRVTVLSPIPVHAIINGTNTTLTTGWYDEGTTVEVLNITYYPSSDERCVIVSISPSSSFTVNSSINVIISTVKQFPVIVSSPIPVYAIINGTNTTLATGWYNVGSVIRVENITYYPTPFTRYVITNITPKEVTVESPLTIKVSTLEQFYLKLSSPIPVHAIINGTNTTLATGWYNKGIKIEILNITYYPSSESRYVITQISPSATLIVNKPYNVTIYAVLQFYVSVSSKIPVKALINGTETILNSSWINEGTKIEIINYTYYVNNEERYVITNISSKSVTVESPTNITVKVVKQFLVTVNGVSNWYNEETRISLNASVPFYLIGKYIGTYNVSPGTVITVNGPIYEKLVETPNYPVLITIAVVIAAAVAIAVVLLKTH</sequence>
<dbReference type="KEGG" id="soh:D1869_14185"/>
<keyword evidence="1" id="KW-1133">Transmembrane helix</keyword>
<dbReference type="Pfam" id="PF05317">
    <property type="entry name" value="Thermopsin"/>
    <property type="match status" value="1"/>
</dbReference>
<dbReference type="EMBL" id="CP045484">
    <property type="protein sequence ID" value="QGR18208.1"/>
    <property type="molecule type" value="Genomic_DNA"/>
</dbReference>